<keyword evidence="1" id="KW-0812">Transmembrane</keyword>
<evidence type="ECO:0000313" key="2">
    <source>
        <dbReference type="EMBL" id="MBC5689792.1"/>
    </source>
</evidence>
<feature type="transmembrane region" description="Helical" evidence="1">
    <location>
        <begin position="43"/>
        <end position="65"/>
    </location>
</feature>
<dbReference type="RefSeq" id="WP_186876442.1">
    <property type="nucleotide sequence ID" value="NZ_JACOPF010000002.1"/>
</dbReference>
<protein>
    <submittedName>
        <fullName evidence="2">Ribonuclease</fullName>
    </submittedName>
</protein>
<evidence type="ECO:0000256" key="1">
    <source>
        <dbReference type="SAM" id="Phobius"/>
    </source>
</evidence>
<feature type="transmembrane region" description="Helical" evidence="1">
    <location>
        <begin position="71"/>
        <end position="92"/>
    </location>
</feature>
<evidence type="ECO:0000313" key="3">
    <source>
        <dbReference type="Proteomes" id="UP000652477"/>
    </source>
</evidence>
<dbReference type="AlphaFoldDB" id="A0A923RSZ1"/>
<keyword evidence="1" id="KW-0472">Membrane</keyword>
<dbReference type="EMBL" id="JACOPF010000002">
    <property type="protein sequence ID" value="MBC5689792.1"/>
    <property type="molecule type" value="Genomic_DNA"/>
</dbReference>
<accession>A0A923RSZ1</accession>
<organism evidence="2 3">
    <name type="scientific">Mediterraneibacter hominis</name>
    <dbReference type="NCBI Taxonomy" id="2763054"/>
    <lineage>
        <taxon>Bacteria</taxon>
        <taxon>Bacillati</taxon>
        <taxon>Bacillota</taxon>
        <taxon>Clostridia</taxon>
        <taxon>Lachnospirales</taxon>
        <taxon>Lachnospiraceae</taxon>
        <taxon>Mediterraneibacter</taxon>
    </lineage>
</organism>
<dbReference type="Proteomes" id="UP000652477">
    <property type="component" value="Unassembled WGS sequence"/>
</dbReference>
<name>A0A923RSZ1_9FIRM</name>
<gene>
    <name evidence="2" type="ORF">H8S37_12785</name>
</gene>
<sequence>MNMEILMQYVMYAVMGIGILAFLVSLITQVIKEMPGLVKIQTNAVALVISIIITVLAVIILCIIFEIQLLWYYIVAAVIASFIVYIVATSGWEKVAEMWRRTRWEEAEYNEDSEDV</sequence>
<keyword evidence="1" id="KW-1133">Transmembrane helix</keyword>
<proteinExistence type="predicted"/>
<keyword evidence="3" id="KW-1185">Reference proteome</keyword>
<feature type="transmembrane region" description="Helical" evidence="1">
    <location>
        <begin position="6"/>
        <end position="31"/>
    </location>
</feature>
<comment type="caution">
    <text evidence="2">The sequence shown here is derived from an EMBL/GenBank/DDBJ whole genome shotgun (WGS) entry which is preliminary data.</text>
</comment>
<reference evidence="2" key="1">
    <citation type="submission" date="2020-08" db="EMBL/GenBank/DDBJ databases">
        <title>Genome public.</title>
        <authorList>
            <person name="Liu C."/>
            <person name="Sun Q."/>
        </authorList>
    </citation>
    <scope>NUCLEOTIDE SEQUENCE</scope>
    <source>
        <strain evidence="2">NSJ-55</strain>
    </source>
</reference>